<evidence type="ECO:0000313" key="9">
    <source>
        <dbReference type="EMBL" id="KAF8439724.1"/>
    </source>
</evidence>
<organism evidence="9 10">
    <name type="scientific">Boletus edulis BED1</name>
    <dbReference type="NCBI Taxonomy" id="1328754"/>
    <lineage>
        <taxon>Eukaryota</taxon>
        <taxon>Fungi</taxon>
        <taxon>Dikarya</taxon>
        <taxon>Basidiomycota</taxon>
        <taxon>Agaricomycotina</taxon>
        <taxon>Agaricomycetes</taxon>
        <taxon>Agaricomycetidae</taxon>
        <taxon>Boletales</taxon>
        <taxon>Boletineae</taxon>
        <taxon>Boletaceae</taxon>
        <taxon>Boletoideae</taxon>
        <taxon>Boletus</taxon>
    </lineage>
</organism>
<dbReference type="PANTHER" id="PTHR42844:SF1">
    <property type="entry name" value="DIHYDRONEOPTERIN ALDOLASE 1-RELATED"/>
    <property type="match status" value="1"/>
</dbReference>
<dbReference type="SMART" id="SM00905">
    <property type="entry name" value="FolB"/>
    <property type="match status" value="2"/>
</dbReference>
<comment type="similarity">
    <text evidence="3">Belongs to the DHNA family.</text>
</comment>
<evidence type="ECO:0000256" key="3">
    <source>
        <dbReference type="ARBA" id="ARBA00005708"/>
    </source>
</evidence>
<dbReference type="InterPro" id="IPR006157">
    <property type="entry name" value="FolB_dom"/>
</dbReference>
<gene>
    <name evidence="9" type="ORF">L210DRAFT_3448697</name>
</gene>
<dbReference type="Pfam" id="PF02152">
    <property type="entry name" value="FolB"/>
    <property type="match status" value="2"/>
</dbReference>
<evidence type="ECO:0000256" key="2">
    <source>
        <dbReference type="ARBA" id="ARBA00005013"/>
    </source>
</evidence>
<evidence type="ECO:0000256" key="5">
    <source>
        <dbReference type="ARBA" id="ARBA00022909"/>
    </source>
</evidence>
<keyword evidence="6" id="KW-0456">Lyase</keyword>
<reference evidence="9" key="1">
    <citation type="submission" date="2019-10" db="EMBL/GenBank/DDBJ databases">
        <authorList>
            <consortium name="DOE Joint Genome Institute"/>
            <person name="Kuo A."/>
            <person name="Miyauchi S."/>
            <person name="Kiss E."/>
            <person name="Drula E."/>
            <person name="Kohler A."/>
            <person name="Sanchez-Garcia M."/>
            <person name="Andreopoulos B."/>
            <person name="Barry K.W."/>
            <person name="Bonito G."/>
            <person name="Buee M."/>
            <person name="Carver A."/>
            <person name="Chen C."/>
            <person name="Cichocki N."/>
            <person name="Clum A."/>
            <person name="Culley D."/>
            <person name="Crous P.W."/>
            <person name="Fauchery L."/>
            <person name="Girlanda M."/>
            <person name="Hayes R."/>
            <person name="Keri Z."/>
            <person name="LaButti K."/>
            <person name="Lipzen A."/>
            <person name="Lombard V."/>
            <person name="Magnuson J."/>
            <person name="Maillard F."/>
            <person name="Morin E."/>
            <person name="Murat C."/>
            <person name="Nolan M."/>
            <person name="Ohm R."/>
            <person name="Pangilinan J."/>
            <person name="Pereira M."/>
            <person name="Perotto S."/>
            <person name="Peter M."/>
            <person name="Riley R."/>
            <person name="Sitrit Y."/>
            <person name="Stielow B."/>
            <person name="Szollosi G."/>
            <person name="Zifcakova L."/>
            <person name="Stursova M."/>
            <person name="Spatafora J.W."/>
            <person name="Tedersoo L."/>
            <person name="Vaario L.-M."/>
            <person name="Yamada A."/>
            <person name="Yan M."/>
            <person name="Wang P."/>
            <person name="Xu J."/>
            <person name="Bruns T."/>
            <person name="Baldrian P."/>
            <person name="Vilgalys R."/>
            <person name="Henrissat B."/>
            <person name="Grigoriev I.V."/>
            <person name="Hibbett D."/>
            <person name="Nagy L.G."/>
            <person name="Martin F.M."/>
        </authorList>
    </citation>
    <scope>NUCLEOTIDE SEQUENCE</scope>
    <source>
        <strain evidence="9">BED1</strain>
    </source>
</reference>
<dbReference type="GO" id="GO:0004150">
    <property type="term" value="F:dihydroneopterin aldolase activity"/>
    <property type="evidence" value="ECO:0007669"/>
    <property type="project" value="UniProtKB-EC"/>
</dbReference>
<protein>
    <recommendedName>
        <fullName evidence="4">dihydroneopterin aldolase</fullName>
        <ecNumber evidence="4">4.1.2.25</ecNumber>
    </recommendedName>
    <alternativeName>
        <fullName evidence="7">7,8-dihydroneopterin aldolase</fullName>
    </alternativeName>
</protein>
<evidence type="ECO:0000256" key="7">
    <source>
        <dbReference type="ARBA" id="ARBA00032903"/>
    </source>
</evidence>
<dbReference type="EC" id="4.1.2.25" evidence="4"/>
<evidence type="ECO:0000256" key="1">
    <source>
        <dbReference type="ARBA" id="ARBA00001353"/>
    </source>
</evidence>
<dbReference type="EMBL" id="WHUW01000013">
    <property type="protein sequence ID" value="KAF8439724.1"/>
    <property type="molecule type" value="Genomic_DNA"/>
</dbReference>
<accession>A0AAD4BTB2</accession>
<sequence length="282" mass="30889">MSSPVTDIVSVAALHFAATIGPDHWHRTRPQPIQLSVHLHLAPLYLNTPGRSDDVRDSLHYGHLAKAVERRVGAKEEQGYATARALVEDVTDAVFAFARDSGAEVGGVVHAVCVILSLPKQILLAEGFEVELTTRASDWIARSTGSDRGSRPGAIVRVTDLVLPVLIGVNPPERLAKQRILTGITFFEAARTDTEDVYREVDYPKVVQQITTDIDRSSYLTLEKLVYEIIQTAYRTSDAQLNSNSDVSASRIDTITVRCRKPSALSFGDASGVEMTRTRGTH</sequence>
<comment type="caution">
    <text evidence="9">The sequence shown here is derived from an EMBL/GenBank/DDBJ whole genome shotgun (WGS) entry which is preliminary data.</text>
</comment>
<evidence type="ECO:0000313" key="10">
    <source>
        <dbReference type="Proteomes" id="UP001194468"/>
    </source>
</evidence>
<comment type="pathway">
    <text evidence="2">Cofactor biosynthesis; tetrahydrofolate biosynthesis; 2-amino-4-hydroxy-6-hydroxymethyl-7,8-dihydropteridine diphosphate from 7,8-dihydroneopterin triphosphate: step 3/4.</text>
</comment>
<dbReference type="GO" id="GO:0005737">
    <property type="term" value="C:cytoplasm"/>
    <property type="evidence" value="ECO:0007669"/>
    <property type="project" value="TreeGrafter"/>
</dbReference>
<dbReference type="PANTHER" id="PTHR42844">
    <property type="entry name" value="DIHYDRONEOPTERIN ALDOLASE 1-RELATED"/>
    <property type="match status" value="1"/>
</dbReference>
<evidence type="ECO:0000259" key="8">
    <source>
        <dbReference type="SMART" id="SM00905"/>
    </source>
</evidence>
<feature type="domain" description="Dihydroneopterin aldolase/epimerase" evidence="8">
    <location>
        <begin position="9"/>
        <end position="134"/>
    </location>
</feature>
<dbReference type="Proteomes" id="UP001194468">
    <property type="component" value="Unassembled WGS sequence"/>
</dbReference>
<feature type="domain" description="Dihydroneopterin aldolase/epimerase" evidence="8">
    <location>
        <begin position="156"/>
        <end position="277"/>
    </location>
</feature>
<keyword evidence="5" id="KW-0289">Folate biosynthesis</keyword>
<dbReference type="InterPro" id="IPR006156">
    <property type="entry name" value="Dihydroneopterin_aldolase"/>
</dbReference>
<reference evidence="9" key="2">
    <citation type="journal article" date="2020" name="Nat. Commun.">
        <title>Large-scale genome sequencing of mycorrhizal fungi provides insights into the early evolution of symbiotic traits.</title>
        <authorList>
            <person name="Miyauchi S."/>
            <person name="Kiss E."/>
            <person name="Kuo A."/>
            <person name="Drula E."/>
            <person name="Kohler A."/>
            <person name="Sanchez-Garcia M."/>
            <person name="Morin E."/>
            <person name="Andreopoulos B."/>
            <person name="Barry K.W."/>
            <person name="Bonito G."/>
            <person name="Buee M."/>
            <person name="Carver A."/>
            <person name="Chen C."/>
            <person name="Cichocki N."/>
            <person name="Clum A."/>
            <person name="Culley D."/>
            <person name="Crous P.W."/>
            <person name="Fauchery L."/>
            <person name="Girlanda M."/>
            <person name="Hayes R.D."/>
            <person name="Keri Z."/>
            <person name="LaButti K."/>
            <person name="Lipzen A."/>
            <person name="Lombard V."/>
            <person name="Magnuson J."/>
            <person name="Maillard F."/>
            <person name="Murat C."/>
            <person name="Nolan M."/>
            <person name="Ohm R.A."/>
            <person name="Pangilinan J."/>
            <person name="Pereira M.F."/>
            <person name="Perotto S."/>
            <person name="Peter M."/>
            <person name="Pfister S."/>
            <person name="Riley R."/>
            <person name="Sitrit Y."/>
            <person name="Stielow J.B."/>
            <person name="Szollosi G."/>
            <person name="Zifcakova L."/>
            <person name="Stursova M."/>
            <person name="Spatafora J.W."/>
            <person name="Tedersoo L."/>
            <person name="Vaario L.M."/>
            <person name="Yamada A."/>
            <person name="Yan M."/>
            <person name="Wang P."/>
            <person name="Xu J."/>
            <person name="Bruns T."/>
            <person name="Baldrian P."/>
            <person name="Vilgalys R."/>
            <person name="Dunand C."/>
            <person name="Henrissat B."/>
            <person name="Grigoriev I.V."/>
            <person name="Hibbett D."/>
            <person name="Nagy L.G."/>
            <person name="Martin F.M."/>
        </authorList>
    </citation>
    <scope>NUCLEOTIDE SEQUENCE</scope>
    <source>
        <strain evidence="9">BED1</strain>
    </source>
</reference>
<dbReference type="InterPro" id="IPR043133">
    <property type="entry name" value="GTP-CH-I_C/QueF"/>
</dbReference>
<evidence type="ECO:0000256" key="6">
    <source>
        <dbReference type="ARBA" id="ARBA00023239"/>
    </source>
</evidence>
<dbReference type="GO" id="GO:0046656">
    <property type="term" value="P:folic acid biosynthetic process"/>
    <property type="evidence" value="ECO:0007669"/>
    <property type="project" value="UniProtKB-KW"/>
</dbReference>
<dbReference type="Gene3D" id="3.30.1130.10">
    <property type="match status" value="2"/>
</dbReference>
<dbReference type="SUPFAM" id="SSF55620">
    <property type="entry name" value="Tetrahydrobiopterin biosynthesis enzymes-like"/>
    <property type="match status" value="2"/>
</dbReference>
<keyword evidence="10" id="KW-1185">Reference proteome</keyword>
<evidence type="ECO:0000256" key="4">
    <source>
        <dbReference type="ARBA" id="ARBA00013043"/>
    </source>
</evidence>
<name>A0AAD4BTB2_BOLED</name>
<comment type="catalytic activity">
    <reaction evidence="1">
        <text>7,8-dihydroneopterin = 6-hydroxymethyl-7,8-dihydropterin + glycolaldehyde</text>
        <dbReference type="Rhea" id="RHEA:10540"/>
        <dbReference type="ChEBI" id="CHEBI:17001"/>
        <dbReference type="ChEBI" id="CHEBI:17071"/>
        <dbReference type="ChEBI" id="CHEBI:44841"/>
        <dbReference type="EC" id="4.1.2.25"/>
    </reaction>
</comment>
<dbReference type="AlphaFoldDB" id="A0AAD4BTB2"/>
<proteinExistence type="inferred from homology"/>